<keyword evidence="3" id="KW-1185">Reference proteome</keyword>
<name>A0A919E6I8_9ACTN</name>
<reference evidence="2" key="1">
    <citation type="journal article" date="2014" name="Int. J. Syst. Evol. Microbiol.">
        <title>Complete genome sequence of Corynebacterium casei LMG S-19264T (=DSM 44701T), isolated from a smear-ripened cheese.</title>
        <authorList>
            <consortium name="US DOE Joint Genome Institute (JGI-PGF)"/>
            <person name="Walter F."/>
            <person name="Albersmeier A."/>
            <person name="Kalinowski J."/>
            <person name="Ruckert C."/>
        </authorList>
    </citation>
    <scope>NUCLEOTIDE SEQUENCE</scope>
    <source>
        <strain evidence="2">JCM 3302</strain>
    </source>
</reference>
<sequence>MHTDGVQDFVEFTFADGTAVALQAFAPLSTAKDGYAADDEPVPGFGASRPVSVGSRVAVAAESTLRALLAPLAPLLQQVHDSVSAVPDKPSELSVSFGVRVGQDLKLGIVGVGGEATMTVTAQWRLAQPPEGTTAPAGTAASTHAL</sequence>
<gene>
    <name evidence="2" type="ORF">GCM10014715_85400</name>
</gene>
<dbReference type="NCBIfam" id="NF041216">
    <property type="entry name" value="CU044_2847_fam"/>
    <property type="match status" value="1"/>
</dbReference>
<organism evidence="2 3">
    <name type="scientific">Streptomyces spiralis</name>
    <dbReference type="NCBI Taxonomy" id="66376"/>
    <lineage>
        <taxon>Bacteria</taxon>
        <taxon>Bacillati</taxon>
        <taxon>Actinomycetota</taxon>
        <taxon>Actinomycetes</taxon>
        <taxon>Kitasatosporales</taxon>
        <taxon>Streptomycetaceae</taxon>
        <taxon>Streptomyces</taxon>
    </lineage>
</organism>
<proteinExistence type="predicted"/>
<protein>
    <recommendedName>
        <fullName evidence="1">Trypsin-co-occurring domain-containing protein</fullName>
    </recommendedName>
</protein>
<evidence type="ECO:0000313" key="3">
    <source>
        <dbReference type="Proteomes" id="UP000641386"/>
    </source>
</evidence>
<dbReference type="InterPro" id="IPR045794">
    <property type="entry name" value="Trypco1"/>
</dbReference>
<dbReference type="EMBL" id="BNBC01000077">
    <property type="protein sequence ID" value="GHF17211.1"/>
    <property type="molecule type" value="Genomic_DNA"/>
</dbReference>
<dbReference type="Proteomes" id="UP000641386">
    <property type="component" value="Unassembled WGS sequence"/>
</dbReference>
<dbReference type="AlphaFoldDB" id="A0A919E6I8"/>
<evidence type="ECO:0000259" key="1">
    <source>
        <dbReference type="Pfam" id="PF19493"/>
    </source>
</evidence>
<reference evidence="2" key="2">
    <citation type="submission" date="2020-09" db="EMBL/GenBank/DDBJ databases">
        <authorList>
            <person name="Sun Q."/>
            <person name="Ohkuma M."/>
        </authorList>
    </citation>
    <scope>NUCLEOTIDE SEQUENCE</scope>
    <source>
        <strain evidence="2">JCM 3302</strain>
    </source>
</reference>
<comment type="caution">
    <text evidence="2">The sequence shown here is derived from an EMBL/GenBank/DDBJ whole genome shotgun (WGS) entry which is preliminary data.</text>
</comment>
<dbReference type="Pfam" id="PF19493">
    <property type="entry name" value="Trypco1"/>
    <property type="match status" value="1"/>
</dbReference>
<accession>A0A919E6I8</accession>
<feature type="domain" description="Trypsin-co-occurring" evidence="1">
    <location>
        <begin position="46"/>
        <end position="125"/>
    </location>
</feature>
<evidence type="ECO:0000313" key="2">
    <source>
        <dbReference type="EMBL" id="GHF17211.1"/>
    </source>
</evidence>